<dbReference type="OrthoDB" id="58416at2759"/>
<dbReference type="InterPro" id="IPR012312">
    <property type="entry name" value="Hemerythrin-like"/>
</dbReference>
<dbReference type="EMBL" id="VJMH01005860">
    <property type="protein sequence ID" value="KAF0692664.1"/>
    <property type="molecule type" value="Genomic_DNA"/>
</dbReference>
<evidence type="ECO:0000259" key="1">
    <source>
        <dbReference type="Pfam" id="PF01814"/>
    </source>
</evidence>
<dbReference type="EMBL" id="CAADRA010005881">
    <property type="protein sequence ID" value="VFT93055.1"/>
    <property type="molecule type" value="Genomic_DNA"/>
</dbReference>
<keyword evidence="4" id="KW-1185">Reference proteome</keyword>
<dbReference type="AlphaFoldDB" id="A0A485L6F4"/>
<organism evidence="3 4">
    <name type="scientific">Aphanomyces stellatus</name>
    <dbReference type="NCBI Taxonomy" id="120398"/>
    <lineage>
        <taxon>Eukaryota</taxon>
        <taxon>Sar</taxon>
        <taxon>Stramenopiles</taxon>
        <taxon>Oomycota</taxon>
        <taxon>Saprolegniomycetes</taxon>
        <taxon>Saprolegniales</taxon>
        <taxon>Verrucalvaceae</taxon>
        <taxon>Aphanomyces</taxon>
    </lineage>
</organism>
<evidence type="ECO:0000313" key="4">
    <source>
        <dbReference type="Proteomes" id="UP000332933"/>
    </source>
</evidence>
<proteinExistence type="predicted"/>
<reference evidence="2" key="2">
    <citation type="submission" date="2019-06" db="EMBL/GenBank/DDBJ databases">
        <title>Genomics analysis of Aphanomyces spp. identifies a new class of oomycete effector associated with host adaptation.</title>
        <authorList>
            <person name="Gaulin E."/>
        </authorList>
    </citation>
    <scope>NUCLEOTIDE SEQUENCE</scope>
    <source>
        <strain evidence="2">CBS 578.67</strain>
    </source>
</reference>
<protein>
    <submittedName>
        <fullName evidence="3">Aste57867_16279 protein</fullName>
    </submittedName>
</protein>
<name>A0A485L6F4_9STRA</name>
<evidence type="ECO:0000313" key="2">
    <source>
        <dbReference type="EMBL" id="KAF0692664.1"/>
    </source>
</evidence>
<evidence type="ECO:0000313" key="3">
    <source>
        <dbReference type="EMBL" id="VFT93055.1"/>
    </source>
</evidence>
<accession>A0A485L6F4</accession>
<dbReference type="Proteomes" id="UP000332933">
    <property type="component" value="Unassembled WGS sequence"/>
</dbReference>
<gene>
    <name evidence="3" type="primary">Aste57867_16279</name>
    <name evidence="2" type="ORF">As57867_016222</name>
    <name evidence="3" type="ORF">ASTE57867_16279</name>
</gene>
<sequence>MPVLPRLAELRAIEDPQQRRLTTREVHAILLQSWKADRRWGGMAEHLVEQIHPMFRHGFARLAAQAEASKRVNVSSFRGLVHSLHHHHTIEDRAWFPQLKRLHPDARPEIDILETDHRKLVELEAQVSSGDYDAHVEFIDHLMDHLNREEMLSVPWLLDGTGAL</sequence>
<feature type="domain" description="Hemerythrin-like" evidence="1">
    <location>
        <begin position="46"/>
        <end position="157"/>
    </location>
</feature>
<dbReference type="Pfam" id="PF01814">
    <property type="entry name" value="Hemerythrin"/>
    <property type="match status" value="1"/>
</dbReference>
<reference evidence="3 4" key="1">
    <citation type="submission" date="2019-03" db="EMBL/GenBank/DDBJ databases">
        <authorList>
            <person name="Gaulin E."/>
            <person name="Dumas B."/>
        </authorList>
    </citation>
    <scope>NUCLEOTIDE SEQUENCE [LARGE SCALE GENOMIC DNA]</scope>
    <source>
        <strain evidence="3">CBS 568.67</strain>
    </source>
</reference>
<dbReference type="Gene3D" id="1.20.120.520">
    <property type="entry name" value="nmb1532 protein domain like"/>
    <property type="match status" value="1"/>
</dbReference>